<dbReference type="AlphaFoldDB" id="A0A2J6RTT6"/>
<protein>
    <recommendedName>
        <fullName evidence="4">AA1-like domain-containing protein</fullName>
    </recommendedName>
</protein>
<keyword evidence="3" id="KW-1185">Reference proteome</keyword>
<evidence type="ECO:0000313" key="2">
    <source>
        <dbReference type="EMBL" id="PMD41930.1"/>
    </source>
</evidence>
<evidence type="ECO:0000256" key="1">
    <source>
        <dbReference type="SAM" id="SignalP"/>
    </source>
</evidence>
<organism evidence="2 3">
    <name type="scientific">Hyaloscypha variabilis (strain UAMH 11265 / GT02V1 / F)</name>
    <name type="common">Meliniomyces variabilis</name>
    <dbReference type="NCBI Taxonomy" id="1149755"/>
    <lineage>
        <taxon>Eukaryota</taxon>
        <taxon>Fungi</taxon>
        <taxon>Dikarya</taxon>
        <taxon>Ascomycota</taxon>
        <taxon>Pezizomycotina</taxon>
        <taxon>Leotiomycetes</taxon>
        <taxon>Helotiales</taxon>
        <taxon>Hyaloscyphaceae</taxon>
        <taxon>Hyaloscypha</taxon>
        <taxon>Hyaloscypha variabilis</taxon>
    </lineage>
</organism>
<accession>A0A2J6RTT6</accession>
<dbReference type="OrthoDB" id="10304678at2759"/>
<evidence type="ECO:0000313" key="3">
    <source>
        <dbReference type="Proteomes" id="UP000235786"/>
    </source>
</evidence>
<name>A0A2J6RTT6_HYAVF</name>
<feature type="signal peptide" evidence="1">
    <location>
        <begin position="1"/>
        <end position="21"/>
    </location>
</feature>
<feature type="chain" id="PRO_5014443356" description="AA1-like domain-containing protein" evidence="1">
    <location>
        <begin position="22"/>
        <end position="156"/>
    </location>
</feature>
<sequence length="156" mass="17426">MRSLRPTVGLALIALSISVDGQSGIYNTTDCMAPTGDVSWTVAQPRYYNATVPIQEVGPPIGRILTMIITNNDAKFEVRCPGDLIQDPYSPKTTMQASCSTDFAGYYFPPKTAVGDVWMGATFDERDYSLSFTQTWWCQDNVSAPLYYLLYFLYRA</sequence>
<reference evidence="2 3" key="1">
    <citation type="submission" date="2016-04" db="EMBL/GenBank/DDBJ databases">
        <title>A degradative enzymes factory behind the ericoid mycorrhizal symbiosis.</title>
        <authorList>
            <consortium name="DOE Joint Genome Institute"/>
            <person name="Martino E."/>
            <person name="Morin E."/>
            <person name="Grelet G."/>
            <person name="Kuo A."/>
            <person name="Kohler A."/>
            <person name="Daghino S."/>
            <person name="Barry K."/>
            <person name="Choi C."/>
            <person name="Cichocki N."/>
            <person name="Clum A."/>
            <person name="Copeland A."/>
            <person name="Hainaut M."/>
            <person name="Haridas S."/>
            <person name="Labutti K."/>
            <person name="Lindquist E."/>
            <person name="Lipzen A."/>
            <person name="Khouja H.-R."/>
            <person name="Murat C."/>
            <person name="Ohm R."/>
            <person name="Olson A."/>
            <person name="Spatafora J."/>
            <person name="Veneault-Fourrey C."/>
            <person name="Henrissat B."/>
            <person name="Grigoriev I."/>
            <person name="Martin F."/>
            <person name="Perotto S."/>
        </authorList>
    </citation>
    <scope>NUCLEOTIDE SEQUENCE [LARGE SCALE GENOMIC DNA]</scope>
    <source>
        <strain evidence="2 3">F</strain>
    </source>
</reference>
<evidence type="ECO:0008006" key="4">
    <source>
        <dbReference type="Google" id="ProtNLM"/>
    </source>
</evidence>
<keyword evidence="1" id="KW-0732">Signal</keyword>
<gene>
    <name evidence="2" type="ORF">L207DRAFT_582351</name>
</gene>
<proteinExistence type="predicted"/>
<dbReference type="EMBL" id="KZ613944">
    <property type="protein sequence ID" value="PMD41930.1"/>
    <property type="molecule type" value="Genomic_DNA"/>
</dbReference>
<dbReference type="Proteomes" id="UP000235786">
    <property type="component" value="Unassembled WGS sequence"/>
</dbReference>